<keyword evidence="1" id="KW-1133">Transmembrane helix</keyword>
<dbReference type="RefSeq" id="WP_080680744.1">
    <property type="nucleotide sequence ID" value="NZ_CP033367.1"/>
</dbReference>
<dbReference type="Proteomes" id="UP000503017">
    <property type="component" value="Chromosome"/>
</dbReference>
<evidence type="ECO:0000256" key="1">
    <source>
        <dbReference type="SAM" id="Phobius"/>
    </source>
</evidence>
<feature type="transmembrane region" description="Helical" evidence="1">
    <location>
        <begin position="35"/>
        <end position="53"/>
    </location>
</feature>
<dbReference type="EMBL" id="CP033367">
    <property type="protein sequence ID" value="QKD03407.1"/>
    <property type="molecule type" value="Genomic_DNA"/>
</dbReference>
<keyword evidence="1" id="KW-0812">Transmembrane</keyword>
<protein>
    <recommendedName>
        <fullName evidence="4">DUF2207 domain-containing protein</fullName>
    </recommendedName>
</protein>
<keyword evidence="1" id="KW-0472">Membrane</keyword>
<sequence>MNLSAPTQIVFIIAVVIAIIGVLAALGIVAFIPLASVWIVTIAFVVLAIGCLMRGA</sequence>
<accession>A0A6M7WMP1</accession>
<evidence type="ECO:0000313" key="2">
    <source>
        <dbReference type="EMBL" id="QKD03407.1"/>
    </source>
</evidence>
<dbReference type="AlphaFoldDB" id="A0A6M7WMP1"/>
<feature type="transmembrane region" description="Helical" evidence="1">
    <location>
        <begin position="9"/>
        <end position="29"/>
    </location>
</feature>
<reference evidence="2 3" key="1">
    <citation type="submission" date="2018-10" db="EMBL/GenBank/DDBJ databases">
        <authorList>
            <person name="Perry B.J."/>
            <person name="Sullivan J.T."/>
            <person name="Murphy R.J.T."/>
            <person name="Ramsay J.P."/>
            <person name="Ronson C.W."/>
        </authorList>
    </citation>
    <scope>NUCLEOTIDE SEQUENCE [LARGE SCALE GENOMIC DNA]</scope>
    <source>
        <strain evidence="2 3">R88b</strain>
    </source>
</reference>
<evidence type="ECO:0008006" key="4">
    <source>
        <dbReference type="Google" id="ProtNLM"/>
    </source>
</evidence>
<organism evidence="2 3">
    <name type="scientific">Mesorhizobium loti R88b</name>
    <dbReference type="NCBI Taxonomy" id="935548"/>
    <lineage>
        <taxon>Bacteria</taxon>
        <taxon>Pseudomonadati</taxon>
        <taxon>Pseudomonadota</taxon>
        <taxon>Alphaproteobacteria</taxon>
        <taxon>Hyphomicrobiales</taxon>
        <taxon>Phyllobacteriaceae</taxon>
        <taxon>Mesorhizobium</taxon>
    </lineage>
</organism>
<proteinExistence type="predicted"/>
<gene>
    <name evidence="2" type="ORF">EB235_19445</name>
</gene>
<name>A0A6M7WMP1_RHILI</name>
<evidence type="ECO:0000313" key="3">
    <source>
        <dbReference type="Proteomes" id="UP000503017"/>
    </source>
</evidence>